<sequence>MNSEELLQRAAEERHAIVQKYLKGREEGAEIDAWEEPFAIYHSLDRFGFVQDEKNHEQQALSQKALIEQKEKELEMERAKKWYKMFLSWKKVSPDKLKRRVYKGIPNACRGVAWALLLNVQDEIRDHPRKYEEMLDLAYKYSPDIRQIDLDVNRTYREHIFFRDRYGGKQKELFNVLAAYSVYNLEIGYCQGMSQIAALLLMYLSEQDAFWALSKLVIDPKYCMHGFFIPGFPKLLRYQEHHDKIMAKFLSKLKKHLDKNSVDTGIYTLKWFFQCFLDRIPFKLTLRVWDIYLLEGERIMSAMAYNLLKMHKNQLYKLNMDDILHFIQVKLEKQFEYSEDATIDSLQKCLEELRRNKLDYAGKPPAAELPKTKLGIFKPDAHSASLEQKVGRRTEFSSVEKSTQETVITRRDTAVAMATMLSDRNSSIGTDGSKYDPDSRENSEYSPALSDRSVSPNRTSKEYSEISPSPVSNRTTTYSQAPSDRTTSRETSLSLNHSPALSAYGPRSRTDFEFGPVPVMYEPRLVENNEHGGPVPTTNKTSRATSDLQQRKHRNSASLYISSRNTAYIRDNELGDGNSASECSSDSDSDTDEVRENSATENSRNSTIESRNFVYDKEEAELNDGNSASDVSSLASDGEIEGDECRGNSAKTKSIRRTDELEQNRNFNISFQQKQGKRGPGSENIRNSANIERNFGVGISAGNKSRNSAFQTNLEYRNSAINKSRKSTNKKEKDELDDVSSIGSMSSRNSTREAGANYHIMNDNTSSVGSVSSSQCPSSVSGPTTPTSRTDEVVSFTHKRSFRSSFRKRRSFKDKKEYKNSSSRQGNVSVRGVSFRKSPEEDSGYAESKCSADGDYSDRSTRRGEHGGAEAVLVTHL</sequence>
<reference evidence="4" key="1">
    <citation type="submission" date="2021-05" db="EMBL/GenBank/DDBJ databases">
        <authorList>
            <person name="Alioto T."/>
            <person name="Alioto T."/>
            <person name="Gomez Garrido J."/>
        </authorList>
    </citation>
    <scope>NUCLEOTIDE SEQUENCE</scope>
</reference>
<dbReference type="InterPro" id="IPR035969">
    <property type="entry name" value="Rab-GAP_TBC_sf"/>
</dbReference>
<feature type="domain" description="Rab-GAP TBC" evidence="3">
    <location>
        <begin position="104"/>
        <end position="296"/>
    </location>
</feature>
<feature type="compositionally biased region" description="Polar residues" evidence="2">
    <location>
        <begin position="624"/>
        <end position="635"/>
    </location>
</feature>
<protein>
    <submittedName>
        <fullName evidence="4">USP6 N-terminal-like protein</fullName>
    </submittedName>
</protein>
<dbReference type="PANTHER" id="PTHR47219:SF19">
    <property type="entry name" value="USP6 N-TERMINAL-LIKE PROTEIN ISOFORM X1"/>
    <property type="match status" value="1"/>
</dbReference>
<evidence type="ECO:0000256" key="2">
    <source>
        <dbReference type="SAM" id="MobiDB-lite"/>
    </source>
</evidence>
<evidence type="ECO:0000259" key="3">
    <source>
        <dbReference type="PROSITE" id="PS50086"/>
    </source>
</evidence>
<dbReference type="Gene3D" id="1.10.472.80">
    <property type="entry name" value="Ypt/Rab-GAP domain of gyp1p, domain 3"/>
    <property type="match status" value="1"/>
</dbReference>
<dbReference type="Gene3D" id="1.10.10.750">
    <property type="entry name" value="Ypt/Rab-GAP domain of gyp1p, domain 1"/>
    <property type="match status" value="1"/>
</dbReference>
<proteinExistence type="predicted"/>
<feature type="compositionally biased region" description="Polar residues" evidence="2">
    <location>
        <begin position="664"/>
        <end position="674"/>
    </location>
</feature>
<dbReference type="Gene3D" id="1.10.8.270">
    <property type="entry name" value="putative rabgap domain of human tbc1 domain family member 14 like domains"/>
    <property type="match status" value="1"/>
</dbReference>
<keyword evidence="1" id="KW-0343">GTPase activation</keyword>
<dbReference type="GO" id="GO:0031267">
    <property type="term" value="F:small GTPase binding"/>
    <property type="evidence" value="ECO:0007669"/>
    <property type="project" value="TreeGrafter"/>
</dbReference>
<dbReference type="Pfam" id="PF00566">
    <property type="entry name" value="RabGAP-TBC"/>
    <property type="match status" value="1"/>
</dbReference>
<feature type="compositionally biased region" description="Basic residues" evidence="2">
    <location>
        <begin position="797"/>
        <end position="813"/>
    </location>
</feature>
<dbReference type="AlphaFoldDB" id="A0A8D8SV67"/>
<dbReference type="GO" id="GO:0005096">
    <property type="term" value="F:GTPase activator activity"/>
    <property type="evidence" value="ECO:0007669"/>
    <property type="project" value="UniProtKB-KW"/>
</dbReference>
<feature type="compositionally biased region" description="Basic and acidic residues" evidence="2">
    <location>
        <begin position="433"/>
        <end position="443"/>
    </location>
</feature>
<feature type="compositionally biased region" description="Polar residues" evidence="2">
    <location>
        <begin position="536"/>
        <end position="548"/>
    </location>
</feature>
<feature type="region of interest" description="Disordered" evidence="2">
    <location>
        <begin position="527"/>
        <end position="686"/>
    </location>
</feature>
<feature type="compositionally biased region" description="Low complexity" evidence="2">
    <location>
        <begin position="766"/>
        <end position="788"/>
    </location>
</feature>
<dbReference type="InterPro" id="IPR050302">
    <property type="entry name" value="Rab_GAP_TBC_domain"/>
</dbReference>
<feature type="compositionally biased region" description="Basic and acidic residues" evidence="2">
    <location>
        <begin position="850"/>
        <end position="868"/>
    </location>
</feature>
<evidence type="ECO:0000256" key="1">
    <source>
        <dbReference type="ARBA" id="ARBA00022468"/>
    </source>
</evidence>
<dbReference type="EMBL" id="HBUF01239676">
    <property type="protein sequence ID" value="CAG6676418.1"/>
    <property type="molecule type" value="Transcribed_RNA"/>
</dbReference>
<dbReference type="FunFam" id="1.10.472.80:FF:000019">
    <property type="entry name" value="USP6 N-terminal like"/>
    <property type="match status" value="1"/>
</dbReference>
<evidence type="ECO:0000313" key="4">
    <source>
        <dbReference type="EMBL" id="CAG6676418.1"/>
    </source>
</evidence>
<dbReference type="SUPFAM" id="SSF47923">
    <property type="entry name" value="Ypt/Rab-GAP domain of gyp1p"/>
    <property type="match status" value="2"/>
</dbReference>
<dbReference type="FunFam" id="1.10.8.270:FF:000010">
    <property type="entry name" value="Putative USP6 N-terminal-like protein"/>
    <property type="match status" value="1"/>
</dbReference>
<feature type="compositionally biased region" description="Polar residues" evidence="2">
    <location>
        <begin position="466"/>
        <end position="499"/>
    </location>
</feature>
<feature type="compositionally biased region" description="Polar residues" evidence="2">
    <location>
        <begin position="599"/>
        <end position="610"/>
    </location>
</feature>
<dbReference type="PANTHER" id="PTHR47219">
    <property type="entry name" value="RAB GTPASE-ACTIVATING PROTEIN 1-LIKE"/>
    <property type="match status" value="1"/>
</dbReference>
<dbReference type="SMART" id="SM00164">
    <property type="entry name" value="TBC"/>
    <property type="match status" value="1"/>
</dbReference>
<feature type="compositionally biased region" description="Polar residues" evidence="2">
    <location>
        <begin position="556"/>
        <end position="566"/>
    </location>
</feature>
<dbReference type="InterPro" id="IPR000195">
    <property type="entry name" value="Rab-GAP-TBC_dom"/>
</dbReference>
<feature type="region of interest" description="Disordered" evidence="2">
    <location>
        <begin position="720"/>
        <end position="877"/>
    </location>
</feature>
<feature type="region of interest" description="Disordered" evidence="2">
    <location>
        <begin position="420"/>
        <end position="508"/>
    </location>
</feature>
<organism evidence="4">
    <name type="scientific">Cacopsylla melanoneura</name>
    <dbReference type="NCBI Taxonomy" id="428564"/>
    <lineage>
        <taxon>Eukaryota</taxon>
        <taxon>Metazoa</taxon>
        <taxon>Ecdysozoa</taxon>
        <taxon>Arthropoda</taxon>
        <taxon>Hexapoda</taxon>
        <taxon>Insecta</taxon>
        <taxon>Pterygota</taxon>
        <taxon>Neoptera</taxon>
        <taxon>Paraneoptera</taxon>
        <taxon>Hemiptera</taxon>
        <taxon>Sternorrhyncha</taxon>
        <taxon>Psylloidea</taxon>
        <taxon>Psyllidae</taxon>
        <taxon>Psyllinae</taxon>
        <taxon>Cacopsylla</taxon>
    </lineage>
</organism>
<accession>A0A8D8SV67</accession>
<dbReference type="PROSITE" id="PS50086">
    <property type="entry name" value="TBC_RABGAP"/>
    <property type="match status" value="1"/>
</dbReference>
<name>A0A8D8SV67_9HEMI</name>